<dbReference type="FunCoup" id="F2U948">
    <property type="interactions" value="289"/>
</dbReference>
<reference evidence="7" key="1">
    <citation type="submission" date="2009-08" db="EMBL/GenBank/DDBJ databases">
        <title>Annotation of Salpingoeca rosetta.</title>
        <authorList>
            <consortium name="The Broad Institute Genome Sequencing Platform"/>
            <person name="Russ C."/>
            <person name="Cuomo C."/>
            <person name="Burger G."/>
            <person name="Gray M.W."/>
            <person name="Holland P.W.H."/>
            <person name="King N."/>
            <person name="Lang F.B.F."/>
            <person name="Roger A.J."/>
            <person name="Ruiz-Trillo I."/>
            <person name="Young S.K."/>
            <person name="Zeng Q."/>
            <person name="Gargeya S."/>
            <person name="Alvarado L."/>
            <person name="Berlin A."/>
            <person name="Chapman S.B."/>
            <person name="Chen Z."/>
            <person name="Freedman E."/>
            <person name="Gellesch M."/>
            <person name="Goldberg J."/>
            <person name="Griggs A."/>
            <person name="Gujja S."/>
            <person name="Heilman E."/>
            <person name="Heiman D."/>
            <person name="Howarth C."/>
            <person name="Mehta T."/>
            <person name="Neiman D."/>
            <person name="Pearson M."/>
            <person name="Roberts A."/>
            <person name="Saif S."/>
            <person name="Shea T."/>
            <person name="Shenoy N."/>
            <person name="Sisk P."/>
            <person name="Stolte C."/>
            <person name="Sykes S."/>
            <person name="White J."/>
            <person name="Yandava C."/>
            <person name="Haas B."/>
            <person name="Nusbaum C."/>
            <person name="Birren B."/>
        </authorList>
    </citation>
    <scope>NUCLEOTIDE SEQUENCE [LARGE SCALE GENOMIC DNA]</scope>
    <source>
        <strain evidence="7">ATCC 50818</strain>
    </source>
</reference>
<keyword evidence="4 6" id="KW-1133">Transmembrane helix</keyword>
<evidence type="ECO:0000256" key="3">
    <source>
        <dbReference type="ARBA" id="ARBA00022692"/>
    </source>
</evidence>
<dbReference type="GeneID" id="16074861"/>
<keyword evidence="5 6" id="KW-0472">Membrane</keyword>
<dbReference type="OrthoDB" id="10014558at2759"/>
<protein>
    <recommendedName>
        <fullName evidence="2">Transmembrane protein 267</fullName>
    </recommendedName>
</protein>
<evidence type="ECO:0000256" key="4">
    <source>
        <dbReference type="ARBA" id="ARBA00022989"/>
    </source>
</evidence>
<feature type="transmembrane region" description="Helical" evidence="6">
    <location>
        <begin position="212"/>
        <end position="231"/>
    </location>
</feature>
<dbReference type="RefSeq" id="XP_004994282.1">
    <property type="nucleotide sequence ID" value="XM_004994225.1"/>
</dbReference>
<comment type="subcellular location">
    <subcellularLocation>
        <location evidence="1">Membrane</location>
        <topology evidence="1">Multi-pass membrane protein</topology>
    </subcellularLocation>
</comment>
<evidence type="ECO:0000313" key="7">
    <source>
        <dbReference type="EMBL" id="EGD73251.1"/>
    </source>
</evidence>
<feature type="transmembrane region" description="Helical" evidence="6">
    <location>
        <begin position="12"/>
        <end position="31"/>
    </location>
</feature>
<dbReference type="AlphaFoldDB" id="F2U948"/>
<keyword evidence="3 6" id="KW-0812">Transmembrane</keyword>
<evidence type="ECO:0000256" key="2">
    <source>
        <dbReference type="ARBA" id="ARBA00013977"/>
    </source>
</evidence>
<dbReference type="PANTHER" id="PTHR13628:SF1">
    <property type="entry name" value="TRANSMEMBRANE PROTEIN 267"/>
    <property type="match status" value="1"/>
</dbReference>
<accession>F2U948</accession>
<dbReference type="InterPro" id="IPR026572">
    <property type="entry name" value="TMEM267"/>
</dbReference>
<dbReference type="PANTHER" id="PTHR13628">
    <property type="entry name" value="TRANSMEMBRANE PROTEIN 267"/>
    <property type="match status" value="1"/>
</dbReference>
<evidence type="ECO:0000256" key="1">
    <source>
        <dbReference type="ARBA" id="ARBA00004141"/>
    </source>
</evidence>
<evidence type="ECO:0000256" key="5">
    <source>
        <dbReference type="ARBA" id="ARBA00023136"/>
    </source>
</evidence>
<dbReference type="eggNOG" id="ENOG502QQ1U">
    <property type="taxonomic scope" value="Eukaryota"/>
</dbReference>
<keyword evidence="8" id="KW-1185">Reference proteome</keyword>
<gene>
    <name evidence="7" type="ORF">PTSG_12231</name>
</gene>
<dbReference type="GO" id="GO:0016020">
    <property type="term" value="C:membrane"/>
    <property type="evidence" value="ECO:0007669"/>
    <property type="project" value="UniProtKB-SubCell"/>
</dbReference>
<dbReference type="InParanoid" id="F2U948"/>
<proteinExistence type="predicted"/>
<sequence>MVLLLTRQQTNALVVVCGVGLLVLPPIDHVIETRPFASAPRWLYALLDNVTHASVAFCLWQLTLPDRGRLRYHLEAVGSAAIASLLDLDHFVQASSVHLKDAVSLSRRPPLHSTTFSLCIIAGVYVLASAWRWWWHRMRVHGTPRAWQPSPILFLWLPFSAVFSHHIRDAYRRGLWLGSPGSATSLSSSSSSSSTSTSSLSSSGSWTLNVSYSMYLFILVLQAALLSWLGASRAHSPSLRVRTTTTATTATTAAPAAPAASLPLMSHHLV</sequence>
<evidence type="ECO:0000256" key="6">
    <source>
        <dbReference type="SAM" id="Phobius"/>
    </source>
</evidence>
<dbReference type="EMBL" id="GL832965">
    <property type="protein sequence ID" value="EGD73251.1"/>
    <property type="molecule type" value="Genomic_DNA"/>
</dbReference>
<name>F2U948_SALR5</name>
<dbReference type="KEGG" id="sre:PTSG_12231"/>
<organism evidence="8">
    <name type="scientific">Salpingoeca rosetta (strain ATCC 50818 / BSB-021)</name>
    <dbReference type="NCBI Taxonomy" id="946362"/>
    <lineage>
        <taxon>Eukaryota</taxon>
        <taxon>Choanoflagellata</taxon>
        <taxon>Craspedida</taxon>
        <taxon>Salpingoecidae</taxon>
        <taxon>Salpingoeca</taxon>
    </lineage>
</organism>
<evidence type="ECO:0000313" key="8">
    <source>
        <dbReference type="Proteomes" id="UP000007799"/>
    </source>
</evidence>
<feature type="transmembrane region" description="Helical" evidence="6">
    <location>
        <begin position="115"/>
        <end position="134"/>
    </location>
</feature>
<dbReference type="Proteomes" id="UP000007799">
    <property type="component" value="Unassembled WGS sequence"/>
</dbReference>